<keyword evidence="2" id="KW-1185">Reference proteome</keyword>
<protein>
    <recommendedName>
        <fullName evidence="3">Reverse transcriptase zinc-binding domain-containing protein</fullName>
    </recommendedName>
</protein>
<evidence type="ECO:0000313" key="1">
    <source>
        <dbReference type="EMBL" id="KAG5538879.1"/>
    </source>
</evidence>
<evidence type="ECO:0000313" key="2">
    <source>
        <dbReference type="Proteomes" id="UP000823749"/>
    </source>
</evidence>
<reference evidence="1" key="1">
    <citation type="submission" date="2020-08" db="EMBL/GenBank/DDBJ databases">
        <title>Plant Genome Project.</title>
        <authorList>
            <person name="Zhang R.-G."/>
        </authorList>
    </citation>
    <scope>NUCLEOTIDE SEQUENCE</scope>
    <source>
        <strain evidence="1">WSP0</strain>
        <tissue evidence="1">Leaf</tissue>
    </source>
</reference>
<dbReference type="Proteomes" id="UP000823749">
    <property type="component" value="Chromosome 7"/>
</dbReference>
<comment type="caution">
    <text evidence="1">The sequence shown here is derived from an EMBL/GenBank/DDBJ whole genome shotgun (WGS) entry which is preliminary data.</text>
</comment>
<proteinExistence type="predicted"/>
<evidence type="ECO:0008006" key="3">
    <source>
        <dbReference type="Google" id="ProtNLM"/>
    </source>
</evidence>
<accession>A0AAV6JJZ0</accession>
<gene>
    <name evidence="1" type="ORF">RHGRI_019428</name>
</gene>
<organism evidence="1 2">
    <name type="scientific">Rhododendron griersonianum</name>
    <dbReference type="NCBI Taxonomy" id="479676"/>
    <lineage>
        <taxon>Eukaryota</taxon>
        <taxon>Viridiplantae</taxon>
        <taxon>Streptophyta</taxon>
        <taxon>Embryophyta</taxon>
        <taxon>Tracheophyta</taxon>
        <taxon>Spermatophyta</taxon>
        <taxon>Magnoliopsida</taxon>
        <taxon>eudicotyledons</taxon>
        <taxon>Gunneridae</taxon>
        <taxon>Pentapetalae</taxon>
        <taxon>asterids</taxon>
        <taxon>Ericales</taxon>
        <taxon>Ericaceae</taxon>
        <taxon>Ericoideae</taxon>
        <taxon>Rhodoreae</taxon>
        <taxon>Rhododendron</taxon>
    </lineage>
</organism>
<dbReference type="EMBL" id="JACTNZ010000007">
    <property type="protein sequence ID" value="KAG5538879.1"/>
    <property type="molecule type" value="Genomic_DNA"/>
</dbReference>
<name>A0AAV6JJZ0_9ERIC</name>
<dbReference type="AlphaFoldDB" id="A0AAV6JJZ0"/>
<sequence>MTDNDLCPRCNSNSEDLDHLFRRCEKSKEIWGYTLKSRLWRVRDEIPLSDWISFHLKSKKEIKLNTDGCCLAGT</sequence>